<evidence type="ECO:0000313" key="9">
    <source>
        <dbReference type="EMBL" id="AXK46798.1"/>
    </source>
</evidence>
<evidence type="ECO:0000256" key="3">
    <source>
        <dbReference type="ARBA" id="ARBA00022475"/>
    </source>
</evidence>
<evidence type="ECO:0000256" key="5">
    <source>
        <dbReference type="ARBA" id="ARBA00022989"/>
    </source>
</evidence>
<evidence type="ECO:0000313" key="12">
    <source>
        <dbReference type="Proteomes" id="UP000282185"/>
    </source>
</evidence>
<keyword evidence="4 7" id="KW-0812">Transmembrane</keyword>
<feature type="transmembrane region" description="Helical" evidence="7">
    <location>
        <begin position="42"/>
        <end position="59"/>
    </location>
</feature>
<sequence length="305" mass="34365">MSSMMRTDTRYDVPRKAADAENYNRRADGTVRPWYSTLTARIVMIALSILFLLPLYWMIASALKSDQELAEFPPTLIPRSWEFGNFVEAVTAMPFLTFFANSAIITVSVVVLSVLSNFVIAYGFACIDWPGRNTMFYVVIATLFLPFPVTLIPMFDMWARLGLVNTLFPLIIPAAFGSAFYVFLLRQFLLQIPRAMLDAARVDGASEWRILWTIAFPTSLPALTTVAIFAAVASWNDFMGPLIYLQDESVQTLSIGLQTFRSVNAQDVSFNQLMAASFLVILPLLILFFVFQRYFIRGITIGGFK</sequence>
<dbReference type="Pfam" id="PF00528">
    <property type="entry name" value="BPD_transp_1"/>
    <property type="match status" value="1"/>
</dbReference>
<feature type="transmembrane region" description="Helical" evidence="7">
    <location>
        <begin position="273"/>
        <end position="291"/>
    </location>
</feature>
<dbReference type="Proteomes" id="UP000254236">
    <property type="component" value="Chromosome"/>
</dbReference>
<evidence type="ECO:0000256" key="1">
    <source>
        <dbReference type="ARBA" id="ARBA00004651"/>
    </source>
</evidence>
<dbReference type="KEGG" id="bsau:DWV08_15050"/>
<dbReference type="PROSITE" id="PS50928">
    <property type="entry name" value="ABC_TM1"/>
    <property type="match status" value="1"/>
</dbReference>
<proteinExistence type="inferred from homology"/>
<evidence type="ECO:0000259" key="8">
    <source>
        <dbReference type="PROSITE" id="PS50928"/>
    </source>
</evidence>
<dbReference type="SUPFAM" id="SSF161098">
    <property type="entry name" value="MetI-like"/>
    <property type="match status" value="1"/>
</dbReference>
<dbReference type="Gene3D" id="1.10.3720.10">
    <property type="entry name" value="MetI-like"/>
    <property type="match status" value="1"/>
</dbReference>
<dbReference type="EMBL" id="QSWH01000004">
    <property type="protein sequence ID" value="RRR22513.1"/>
    <property type="molecule type" value="Genomic_DNA"/>
</dbReference>
<keyword evidence="5 7" id="KW-1133">Transmembrane helix</keyword>
<feature type="transmembrane region" description="Helical" evidence="7">
    <location>
        <begin position="103"/>
        <end position="124"/>
    </location>
</feature>
<keyword evidence="11" id="KW-1185">Reference proteome</keyword>
<feature type="transmembrane region" description="Helical" evidence="7">
    <location>
        <begin position="167"/>
        <end position="189"/>
    </location>
</feature>
<dbReference type="RefSeq" id="WP_115414545.1">
    <property type="nucleotide sequence ID" value="NZ_CP031356.1"/>
</dbReference>
<evidence type="ECO:0000313" key="11">
    <source>
        <dbReference type="Proteomes" id="UP000254236"/>
    </source>
</evidence>
<evidence type="ECO:0000256" key="7">
    <source>
        <dbReference type="RuleBase" id="RU363032"/>
    </source>
</evidence>
<gene>
    <name evidence="9" type="ORF">DWV08_15050</name>
    <name evidence="10" type="ORF">DXU92_09670</name>
</gene>
<evidence type="ECO:0000256" key="6">
    <source>
        <dbReference type="ARBA" id="ARBA00023136"/>
    </source>
</evidence>
<name>A0A345YS96_9MICO</name>
<dbReference type="InterPro" id="IPR000515">
    <property type="entry name" value="MetI-like"/>
</dbReference>
<evidence type="ECO:0000256" key="2">
    <source>
        <dbReference type="ARBA" id="ARBA00022448"/>
    </source>
</evidence>
<evidence type="ECO:0000256" key="4">
    <source>
        <dbReference type="ARBA" id="ARBA00022692"/>
    </source>
</evidence>
<dbReference type="CDD" id="cd06261">
    <property type="entry name" value="TM_PBP2"/>
    <property type="match status" value="1"/>
</dbReference>
<reference evidence="10 12" key="2">
    <citation type="submission" date="2018-08" db="EMBL/GenBank/DDBJ databases">
        <title>Brachybacterium saurashtrense DSM 23186.</title>
        <authorList>
            <person name="Li Y."/>
        </authorList>
    </citation>
    <scope>NUCLEOTIDE SEQUENCE [LARGE SCALE GENOMIC DNA]</scope>
    <source>
        <strain evidence="10 12">DSM 23186</strain>
    </source>
</reference>
<accession>A0A345YS96</accession>
<keyword evidence="3" id="KW-1003">Cell membrane</keyword>
<dbReference type="GO" id="GO:0005886">
    <property type="term" value="C:plasma membrane"/>
    <property type="evidence" value="ECO:0007669"/>
    <property type="project" value="UniProtKB-SubCell"/>
</dbReference>
<keyword evidence="2 7" id="KW-0813">Transport</keyword>
<comment type="subcellular location">
    <subcellularLocation>
        <location evidence="1 7">Cell membrane</location>
        <topology evidence="1 7">Multi-pass membrane protein</topology>
    </subcellularLocation>
</comment>
<dbReference type="InterPro" id="IPR035906">
    <property type="entry name" value="MetI-like_sf"/>
</dbReference>
<organism evidence="10 12">
    <name type="scientific">Brachybacterium saurashtrense</name>
    <dbReference type="NCBI Taxonomy" id="556288"/>
    <lineage>
        <taxon>Bacteria</taxon>
        <taxon>Bacillati</taxon>
        <taxon>Actinomycetota</taxon>
        <taxon>Actinomycetes</taxon>
        <taxon>Micrococcales</taxon>
        <taxon>Dermabacteraceae</taxon>
        <taxon>Brachybacterium</taxon>
    </lineage>
</organism>
<dbReference type="PANTHER" id="PTHR43744:SF12">
    <property type="entry name" value="ABC TRANSPORTER PERMEASE PROTEIN MG189-RELATED"/>
    <property type="match status" value="1"/>
</dbReference>
<dbReference type="PANTHER" id="PTHR43744">
    <property type="entry name" value="ABC TRANSPORTER PERMEASE PROTEIN MG189-RELATED-RELATED"/>
    <property type="match status" value="1"/>
</dbReference>
<comment type="similarity">
    <text evidence="7">Belongs to the binding-protein-dependent transport system permease family.</text>
</comment>
<dbReference type="AlphaFoldDB" id="A0A345YS96"/>
<feature type="transmembrane region" description="Helical" evidence="7">
    <location>
        <begin position="136"/>
        <end position="155"/>
    </location>
</feature>
<dbReference type="GO" id="GO:0055085">
    <property type="term" value="P:transmembrane transport"/>
    <property type="evidence" value="ECO:0007669"/>
    <property type="project" value="InterPro"/>
</dbReference>
<protein>
    <submittedName>
        <fullName evidence="10">Carbohydrate ABC transporter permease</fullName>
    </submittedName>
</protein>
<keyword evidence="6 7" id="KW-0472">Membrane</keyword>
<reference evidence="9 11" key="1">
    <citation type="submission" date="2018-07" db="EMBL/GenBank/DDBJ databases">
        <title>Brachybacterium saurashtrense DSM 23186 genome sequence.</title>
        <authorList>
            <person name="Guo L."/>
        </authorList>
    </citation>
    <scope>NUCLEOTIDE SEQUENCE [LARGE SCALE GENOMIC DNA]</scope>
    <source>
        <strain evidence="9 11">DSM 23186</strain>
    </source>
</reference>
<dbReference type="Proteomes" id="UP000282185">
    <property type="component" value="Unassembled WGS sequence"/>
</dbReference>
<feature type="domain" description="ABC transmembrane type-1" evidence="8">
    <location>
        <begin position="99"/>
        <end position="291"/>
    </location>
</feature>
<dbReference type="EMBL" id="CP031356">
    <property type="protein sequence ID" value="AXK46798.1"/>
    <property type="molecule type" value="Genomic_DNA"/>
</dbReference>
<dbReference type="OrthoDB" id="2063054at2"/>
<feature type="transmembrane region" description="Helical" evidence="7">
    <location>
        <begin position="210"/>
        <end position="235"/>
    </location>
</feature>
<evidence type="ECO:0000313" key="10">
    <source>
        <dbReference type="EMBL" id="RRR22513.1"/>
    </source>
</evidence>